<keyword evidence="3" id="KW-1185">Reference proteome</keyword>
<feature type="compositionally biased region" description="Polar residues" evidence="1">
    <location>
        <begin position="10"/>
        <end position="20"/>
    </location>
</feature>
<evidence type="ECO:0000313" key="3">
    <source>
        <dbReference type="Proteomes" id="UP000887013"/>
    </source>
</evidence>
<protein>
    <submittedName>
        <fullName evidence="2">Uncharacterized protein</fullName>
    </submittedName>
</protein>
<evidence type="ECO:0000313" key="2">
    <source>
        <dbReference type="EMBL" id="GFU26874.1"/>
    </source>
</evidence>
<dbReference type="Proteomes" id="UP000887013">
    <property type="component" value="Unassembled WGS sequence"/>
</dbReference>
<feature type="region of interest" description="Disordered" evidence="1">
    <location>
        <begin position="1"/>
        <end position="36"/>
    </location>
</feature>
<name>A0A8X6QIG7_NEPPI</name>
<dbReference type="AlphaFoldDB" id="A0A8X6QIG7"/>
<evidence type="ECO:0000256" key="1">
    <source>
        <dbReference type="SAM" id="MobiDB-lite"/>
    </source>
</evidence>
<reference evidence="2" key="1">
    <citation type="submission" date="2020-08" db="EMBL/GenBank/DDBJ databases">
        <title>Multicomponent nature underlies the extraordinary mechanical properties of spider dragline silk.</title>
        <authorList>
            <person name="Kono N."/>
            <person name="Nakamura H."/>
            <person name="Mori M."/>
            <person name="Yoshida Y."/>
            <person name="Ohtoshi R."/>
            <person name="Malay A.D."/>
            <person name="Moran D.A.P."/>
            <person name="Tomita M."/>
            <person name="Numata K."/>
            <person name="Arakawa K."/>
        </authorList>
    </citation>
    <scope>NUCLEOTIDE SEQUENCE</scope>
</reference>
<feature type="compositionally biased region" description="Basic residues" evidence="1">
    <location>
        <begin position="25"/>
        <end position="35"/>
    </location>
</feature>
<dbReference type="EMBL" id="BMAW01128667">
    <property type="protein sequence ID" value="GFU26874.1"/>
    <property type="molecule type" value="Genomic_DNA"/>
</dbReference>
<accession>A0A8X6QIG7</accession>
<organism evidence="2 3">
    <name type="scientific">Nephila pilipes</name>
    <name type="common">Giant wood spider</name>
    <name type="synonym">Nephila maculata</name>
    <dbReference type="NCBI Taxonomy" id="299642"/>
    <lineage>
        <taxon>Eukaryota</taxon>
        <taxon>Metazoa</taxon>
        <taxon>Ecdysozoa</taxon>
        <taxon>Arthropoda</taxon>
        <taxon>Chelicerata</taxon>
        <taxon>Arachnida</taxon>
        <taxon>Araneae</taxon>
        <taxon>Araneomorphae</taxon>
        <taxon>Entelegynae</taxon>
        <taxon>Araneoidea</taxon>
        <taxon>Nephilidae</taxon>
        <taxon>Nephila</taxon>
    </lineage>
</organism>
<proteinExistence type="predicted"/>
<gene>
    <name evidence="2" type="ORF">NPIL_316571</name>
</gene>
<comment type="caution">
    <text evidence="2">The sequence shown here is derived from an EMBL/GenBank/DDBJ whole genome shotgun (WGS) entry which is preliminary data.</text>
</comment>
<sequence>MPSELDPTIRQKQMQSQTCDQDLRHSHKHSLHRRVERSQSLTLVGLVTELGGRCGGTTSGAIFSEHEEPFVPLAPAHIKRVQNVAAESSD</sequence>